<dbReference type="Proteomes" id="UP000037326">
    <property type="component" value="Unassembled WGS sequence"/>
</dbReference>
<evidence type="ECO:0000313" key="2">
    <source>
        <dbReference type="Proteomes" id="UP000037326"/>
    </source>
</evidence>
<name>A0A0K9FDZ9_9BACI</name>
<protein>
    <submittedName>
        <fullName evidence="1">Uncharacterized protein</fullName>
    </submittedName>
</protein>
<reference evidence="2" key="1">
    <citation type="submission" date="2015-07" db="EMBL/GenBank/DDBJ databases">
        <authorList>
            <consortium name="Consortium for Microbial Forensics and Genomics (microFORGE)"/>
            <person name="Knight B.M."/>
            <person name="Roberts D.P."/>
            <person name="Lin D."/>
            <person name="Hari K."/>
            <person name="Fletcher J."/>
            <person name="Melcher U."/>
            <person name="Blagden T."/>
            <person name="Winegar R.A."/>
        </authorList>
    </citation>
    <scope>NUCLEOTIDE SEQUENCE [LARGE SCALE GENOMIC DNA]</scope>
    <source>
        <strain evidence="2">DSM 23493</strain>
    </source>
</reference>
<dbReference type="AlphaFoldDB" id="A0A0K9FDZ9"/>
<gene>
    <name evidence="1" type="ORF">ACZ11_09570</name>
</gene>
<dbReference type="RefSeq" id="WP_049665586.1">
    <property type="nucleotide sequence ID" value="NZ_JBIVOC010000017.1"/>
</dbReference>
<dbReference type="PATRIC" id="fig|582475.4.peg.1483"/>
<comment type="caution">
    <text evidence="1">The sequence shown here is derived from an EMBL/GenBank/DDBJ whole genome shotgun (WGS) entry which is preliminary data.</text>
</comment>
<sequence>MKKLLFVLLFSVLVVGGGFIIYLKSNPPLVMNSYTNPTDDSTTKIVEIENKGLRDIKLQQILINDKVPENVELVVSKSEPFEAETKLVGNPNITYYKLRQVTVFPSQYIDRKAIGKQPQHYAVKVEEPNIKKITIKYDYLKMPFTLTAELQSTK</sequence>
<dbReference type="GeneID" id="96598505"/>
<proteinExistence type="predicted"/>
<organism evidence="1 2">
    <name type="scientific">Lysinibacillus xylanilyticus</name>
    <dbReference type="NCBI Taxonomy" id="582475"/>
    <lineage>
        <taxon>Bacteria</taxon>
        <taxon>Bacillati</taxon>
        <taxon>Bacillota</taxon>
        <taxon>Bacilli</taxon>
        <taxon>Bacillales</taxon>
        <taxon>Bacillaceae</taxon>
        <taxon>Lysinibacillus</taxon>
    </lineage>
</organism>
<accession>A0A0K9FDZ9</accession>
<dbReference type="OrthoDB" id="2733819at2"/>
<evidence type="ECO:0000313" key="1">
    <source>
        <dbReference type="EMBL" id="KMY32371.1"/>
    </source>
</evidence>
<dbReference type="EMBL" id="LFXJ01000005">
    <property type="protein sequence ID" value="KMY32371.1"/>
    <property type="molecule type" value="Genomic_DNA"/>
</dbReference>